<proteinExistence type="predicted"/>
<dbReference type="SUPFAM" id="SSF46689">
    <property type="entry name" value="Homeodomain-like"/>
    <property type="match status" value="1"/>
</dbReference>
<dbReference type="RefSeq" id="WP_105805526.1">
    <property type="nucleotide sequence ID" value="NZ_MWZD01000017.1"/>
</dbReference>
<dbReference type="AlphaFoldDB" id="A0A2S9QNA1"/>
<protein>
    <submittedName>
        <fullName evidence="1">Uncharacterized protein</fullName>
    </submittedName>
</protein>
<dbReference type="Gene3D" id="1.10.10.60">
    <property type="entry name" value="Homeodomain-like"/>
    <property type="match status" value="1"/>
</dbReference>
<organism evidence="1 2">
    <name type="scientific">Leucobacter massiliensis</name>
    <dbReference type="NCBI Taxonomy" id="1686285"/>
    <lineage>
        <taxon>Bacteria</taxon>
        <taxon>Bacillati</taxon>
        <taxon>Actinomycetota</taxon>
        <taxon>Actinomycetes</taxon>
        <taxon>Micrococcales</taxon>
        <taxon>Microbacteriaceae</taxon>
        <taxon>Leucobacter</taxon>
    </lineage>
</organism>
<name>A0A2S9QNA1_9MICO</name>
<dbReference type="Proteomes" id="UP000238650">
    <property type="component" value="Unassembled WGS sequence"/>
</dbReference>
<sequence>MTETMTNKRARLRELHARGLSTRAIASALGVHQSTVSKWAKQDGLTFDRTQVAKAVAARQIDLAAKRQELAERMLLAVEAMFDKLDEPYTVYSFGGRDNTYSEHTLERPPIEVARHVITMAGIVFDKLTRIVEREPNTEGAVSLIQSLEAGLLAAADVLRAQPVGGGEEQS</sequence>
<dbReference type="InterPro" id="IPR009057">
    <property type="entry name" value="Homeodomain-like_sf"/>
</dbReference>
<keyword evidence="2" id="KW-1185">Reference proteome</keyword>
<evidence type="ECO:0000313" key="2">
    <source>
        <dbReference type="Proteomes" id="UP000238650"/>
    </source>
</evidence>
<reference evidence="1 2" key="1">
    <citation type="journal article" date="2017" name="New Microbes New Infect">
        <title>Genome sequence of 'Leucobacter massiliensis' sp. nov. isolated from human pharynx after travel to the 2014 Hajj.</title>
        <authorList>
            <person name="Leangapichart T."/>
            <person name="Gautret P."/>
            <person name="Nguyen T.T."/>
            <person name="Armstrong N."/>
            <person name="Rolain J.M."/>
        </authorList>
    </citation>
    <scope>NUCLEOTIDE SEQUENCE [LARGE SCALE GENOMIC DNA]</scope>
    <source>
        <strain evidence="1 2">122RC15</strain>
    </source>
</reference>
<comment type="caution">
    <text evidence="1">The sequence shown here is derived from an EMBL/GenBank/DDBJ whole genome shotgun (WGS) entry which is preliminary data.</text>
</comment>
<accession>A0A2S9QNA1</accession>
<dbReference type="Pfam" id="PF13384">
    <property type="entry name" value="HTH_23"/>
    <property type="match status" value="1"/>
</dbReference>
<gene>
    <name evidence="1" type="ORF">B4915_09410</name>
</gene>
<evidence type="ECO:0000313" key="1">
    <source>
        <dbReference type="EMBL" id="PRI11069.1"/>
    </source>
</evidence>
<dbReference type="EMBL" id="MWZD01000017">
    <property type="protein sequence ID" value="PRI11069.1"/>
    <property type="molecule type" value="Genomic_DNA"/>
</dbReference>